<feature type="compositionally biased region" description="Basic and acidic residues" evidence="3">
    <location>
        <begin position="393"/>
        <end position="413"/>
    </location>
</feature>
<keyword evidence="5" id="KW-1185">Reference proteome</keyword>
<evidence type="ECO:0000313" key="4">
    <source>
        <dbReference type="EMBL" id="CAK8671071.1"/>
    </source>
</evidence>
<keyword evidence="1" id="KW-0433">Leucine-rich repeat</keyword>
<dbReference type="InterPro" id="IPR032675">
    <property type="entry name" value="LRR_dom_sf"/>
</dbReference>
<feature type="region of interest" description="Disordered" evidence="3">
    <location>
        <begin position="291"/>
        <end position="311"/>
    </location>
</feature>
<feature type="compositionally biased region" description="Basic and acidic residues" evidence="3">
    <location>
        <begin position="565"/>
        <end position="574"/>
    </location>
</feature>
<dbReference type="SUPFAM" id="SSF52058">
    <property type="entry name" value="L domain-like"/>
    <property type="match status" value="1"/>
</dbReference>
<feature type="compositionally biased region" description="Polar residues" evidence="3">
    <location>
        <begin position="693"/>
        <end position="702"/>
    </location>
</feature>
<gene>
    <name evidence="4" type="ORF">CVLEPA_LOCUS93</name>
</gene>
<dbReference type="PANTHER" id="PTHR46652:SF7">
    <property type="entry name" value="LEUCINE-RICH REPEAT AND IQ DOMAIN-CONTAINING PROTEIN 1"/>
    <property type="match status" value="1"/>
</dbReference>
<dbReference type="InterPro" id="IPR000048">
    <property type="entry name" value="IQ_motif_EF-hand-BS"/>
</dbReference>
<evidence type="ECO:0000256" key="1">
    <source>
        <dbReference type="ARBA" id="ARBA00022614"/>
    </source>
</evidence>
<feature type="region of interest" description="Disordered" evidence="3">
    <location>
        <begin position="684"/>
        <end position="707"/>
    </location>
</feature>
<feature type="region of interest" description="Disordered" evidence="3">
    <location>
        <begin position="1724"/>
        <end position="1802"/>
    </location>
</feature>
<feature type="region of interest" description="Disordered" evidence="3">
    <location>
        <begin position="335"/>
        <end position="433"/>
    </location>
</feature>
<feature type="region of interest" description="Disordered" evidence="3">
    <location>
        <begin position="1412"/>
        <end position="1435"/>
    </location>
</feature>
<feature type="compositionally biased region" description="Basic and acidic residues" evidence="3">
    <location>
        <begin position="1784"/>
        <end position="1795"/>
    </location>
</feature>
<dbReference type="PROSITE" id="PS51450">
    <property type="entry name" value="LRR"/>
    <property type="match status" value="4"/>
</dbReference>
<dbReference type="SMART" id="SM00365">
    <property type="entry name" value="LRR_SD22"/>
    <property type="match status" value="5"/>
</dbReference>
<sequence length="1802" mass="203753">MSDFEDEIKAELDALSDSSLQDVDDDLPINFYENEEIKEETRSEDNQDWILLFLEKTSAQSKKTEDILFNAEEVLKEVEENVTRCHSRLSSVNNKELIEVANVAIVDENETSITEELHSFVEESEDVLIEPTTSRTSVLDEEVLDHCLDAGNQNSVDNFNEMNQRETLDHNEEKNEVFDFKQQKLESDRRMKEFQASFYEEVALRMDDIESERVASHQHLTALEEAESKILSELKKQQKFFEEQRTNEAATLIQRHFRGYQSRRMYAGILHDRLTKLRVKQREQRIREIEERRMAERQVKQPTSNSDHFKNKIKLQDDPENIPMVTDDVTVACNDVTMDSDPSKPRESDHKTETHVIATREDADDGSTAKEPNLNLKLSKQDVHQSGSLTSDAGDKLKESKLEQSDSGGKKDPILPLNESPLKRTNGEKDHRPHCEDGLMQMIAQDVAVLEKSVSFSKTSKINQRGNEKFSSAKIQEKAQESVVTGHEGNSYQVGQQVGLIQNTLDHDLSILESSVQLSPPKALGSQSSLTQADHSILSDSIACDSPLPGKVRTEWRKEIKSETSFIKEKEKEPGPSFQQKDLSVSHLRRPSSENPPEPATSLSTGGNDPDESHPGKHGVQASVPCSSSAIKVVNEDYQENNEMWKKRPDDNEELLTELSNSPPIKAHDDEVEVIVCKETSEPIPEETEDASTLDSHRTSSIPGRILNEDTSQDNVVMIHRNIVEAEHKEKAVLLEDPEPKSSLPSSHDDSLKSISLGSFLTQTDNSSDVPSVVVQPVVAHDGDCNMTQPGEDDRITSMQGDVEEEVALDDHKNFTDHIDEENVRSPINSHHHPISSSVESEIIAEDSWKKVPQDRSKHECPDIAVMWETWRNKCQRWQDARSEVVAKPHLRRTIRKSSAAKRMPPITEDEIVNGKWPHYRELPEVRDLHTLSRLFLSNQSQSGRNLTQIQRCANLTHLTLLSCGLVSLEGLQSCPTLKHINVSNNRISVMSCDGMKRLETLVAVSNSLTSIHGLDGCRELQLIDLSRNNITKVQGLESACSLSHIRLSDNQLLSISGLSAVSSLLTLDISRNNLSSLDGIENCALIRSIVASNNCFDEIPLQSLRNAVLLAHLDLSQNSIKALKLSLTVWLPSLIELDLHQNQINLENLNFDPSTAPSLMRLNLNQNLVSDFELLCKGLESFSSFSELSLSENLLTKDQEMRAHELAKSCGFDVLFWDLNDTRLRSSNPQLEVMKQFFALPFTRCASLQVSHGSEELKKLGTHLNKYLELVSAEKEDARSLSGWKVKNKIDEDFEILVMPPDIFAYHCDYLKKHLAIAAKHRQFLESKQLDWSPQSENKVVVELIDLNTSTGVIEKSSLMEEKSHNKQDLLSQDKNSPSSEKIFLESSFGELPQDSTMAPDKKGVDQVKLKPELDDNDGDAYSDVTKKPGMMPKVNPQKEILDIEHDSADVKINYPIMDEQQRSALLIQSTWKGYKVRRDIKKAFNSFNDSNEDEDFQEVDLSELNFDEDGFEQRWAFRSNFARDITPQPLRVPSSSSRIDAMSRSSSQHQLSLHHSEPGDFNSQNLYKNIGAYSKPPLPPITPSGSSRSFNEGDFDKFDSESFATLDTFSSKHSQREETLSNEWGFRNKSVAELMLKRAKKFKGRKRKEVNADEKLKKFQDMTQRTAQPLMTRRKPVQQQTRVGYFQARERSFEAQDKIPSEEDERKLRYTYEWLHNGASCPDAGSARSRDHHSAQKCAKRPPSDGNSGFLPQIAQSASHSGRMEVLSVSSLGSSRSRSKQRLIDIAHRHGEYDVLGARR</sequence>
<evidence type="ECO:0000313" key="5">
    <source>
        <dbReference type="Proteomes" id="UP001642483"/>
    </source>
</evidence>
<proteinExistence type="predicted"/>
<feature type="compositionally biased region" description="Basic and acidic residues" evidence="3">
    <location>
        <begin position="1359"/>
        <end position="1369"/>
    </location>
</feature>
<dbReference type="EMBL" id="CAWYQH010000001">
    <property type="protein sequence ID" value="CAK8671071.1"/>
    <property type="molecule type" value="Genomic_DNA"/>
</dbReference>
<feature type="compositionally biased region" description="Basic and acidic residues" evidence="3">
    <location>
        <begin position="421"/>
        <end position="433"/>
    </location>
</feature>
<dbReference type="Proteomes" id="UP001642483">
    <property type="component" value="Unassembled WGS sequence"/>
</dbReference>
<dbReference type="SMART" id="SM00015">
    <property type="entry name" value="IQ"/>
    <property type="match status" value="2"/>
</dbReference>
<feature type="region of interest" description="Disordered" evidence="3">
    <location>
        <begin position="1359"/>
        <end position="1379"/>
    </location>
</feature>
<dbReference type="InterPro" id="IPR050836">
    <property type="entry name" value="SDS22/Internalin_LRR"/>
</dbReference>
<keyword evidence="2" id="KW-0677">Repeat</keyword>
<feature type="compositionally biased region" description="Basic and acidic residues" evidence="3">
    <location>
        <begin position="341"/>
        <end position="361"/>
    </location>
</feature>
<name>A0ABP0EVT9_CLALP</name>
<reference evidence="4 5" key="1">
    <citation type="submission" date="2024-02" db="EMBL/GenBank/DDBJ databases">
        <authorList>
            <person name="Daric V."/>
            <person name="Darras S."/>
        </authorList>
    </citation>
    <scope>NUCLEOTIDE SEQUENCE [LARGE SCALE GENOMIC DNA]</scope>
</reference>
<comment type="caution">
    <text evidence="4">The sequence shown here is derived from an EMBL/GenBank/DDBJ whole genome shotgun (WGS) entry which is preliminary data.</text>
</comment>
<organism evidence="4 5">
    <name type="scientific">Clavelina lepadiformis</name>
    <name type="common">Light-bulb sea squirt</name>
    <name type="synonym">Ascidia lepadiformis</name>
    <dbReference type="NCBI Taxonomy" id="159417"/>
    <lineage>
        <taxon>Eukaryota</taxon>
        <taxon>Metazoa</taxon>
        <taxon>Chordata</taxon>
        <taxon>Tunicata</taxon>
        <taxon>Ascidiacea</taxon>
        <taxon>Aplousobranchia</taxon>
        <taxon>Clavelinidae</taxon>
        <taxon>Clavelina</taxon>
    </lineage>
</organism>
<dbReference type="InterPro" id="IPR001611">
    <property type="entry name" value="Leu-rich_rpt"/>
</dbReference>
<accession>A0ABP0EVT9</accession>
<dbReference type="Pfam" id="PF00612">
    <property type="entry name" value="IQ"/>
    <property type="match status" value="2"/>
</dbReference>
<dbReference type="PANTHER" id="PTHR46652">
    <property type="entry name" value="LEUCINE-RICH REPEAT AND IQ DOMAIN-CONTAINING PROTEIN 1-RELATED"/>
    <property type="match status" value="1"/>
</dbReference>
<dbReference type="PROSITE" id="PS50096">
    <property type="entry name" value="IQ"/>
    <property type="match status" value="2"/>
</dbReference>
<feature type="compositionally biased region" description="Low complexity" evidence="3">
    <location>
        <begin position="1768"/>
        <end position="1778"/>
    </location>
</feature>
<evidence type="ECO:0000256" key="3">
    <source>
        <dbReference type="SAM" id="MobiDB-lite"/>
    </source>
</evidence>
<evidence type="ECO:0000256" key="2">
    <source>
        <dbReference type="ARBA" id="ARBA00022737"/>
    </source>
</evidence>
<feature type="compositionally biased region" description="Low complexity" evidence="3">
    <location>
        <begin position="1536"/>
        <end position="1555"/>
    </location>
</feature>
<feature type="region of interest" description="Disordered" evidence="3">
    <location>
        <begin position="1528"/>
        <end position="1594"/>
    </location>
</feature>
<dbReference type="CDD" id="cd23767">
    <property type="entry name" value="IQCD"/>
    <property type="match status" value="2"/>
</dbReference>
<feature type="region of interest" description="Disordered" evidence="3">
    <location>
        <begin position="565"/>
        <end position="628"/>
    </location>
</feature>
<dbReference type="Gene3D" id="3.80.10.10">
    <property type="entry name" value="Ribonuclease Inhibitor"/>
    <property type="match status" value="1"/>
</dbReference>
<protein>
    <recommendedName>
        <fullName evidence="6">Leucine-rich repeat and IQ domain-containing protein 1</fullName>
    </recommendedName>
</protein>
<feature type="compositionally biased region" description="Polar residues" evidence="3">
    <location>
        <begin position="1370"/>
        <end position="1379"/>
    </location>
</feature>
<evidence type="ECO:0008006" key="6">
    <source>
        <dbReference type="Google" id="ProtNLM"/>
    </source>
</evidence>
<dbReference type="Gene3D" id="1.20.5.190">
    <property type="match status" value="1"/>
</dbReference>